<keyword evidence="9" id="KW-1185">Reference proteome</keyword>
<dbReference type="InterPro" id="IPR000683">
    <property type="entry name" value="Gfo/Idh/MocA-like_OxRdtase_N"/>
</dbReference>
<evidence type="ECO:0000256" key="4">
    <source>
        <dbReference type="ARBA" id="ARBA00042988"/>
    </source>
</evidence>
<dbReference type="SUPFAM" id="SSF55347">
    <property type="entry name" value="Glyceraldehyde-3-phosphate dehydrogenase-like, C-terminal domain"/>
    <property type="match status" value="1"/>
</dbReference>
<evidence type="ECO:0000256" key="5">
    <source>
        <dbReference type="ARBA" id="ARBA00049233"/>
    </source>
</evidence>
<feature type="domain" description="GFO/IDH/MocA-like oxidoreductase" evidence="7">
    <location>
        <begin position="139"/>
        <end position="259"/>
    </location>
</feature>
<organism evidence="8 9">
    <name type="scientific">Aspergillus pseudonomiae</name>
    <dbReference type="NCBI Taxonomy" id="1506151"/>
    <lineage>
        <taxon>Eukaryota</taxon>
        <taxon>Fungi</taxon>
        <taxon>Dikarya</taxon>
        <taxon>Ascomycota</taxon>
        <taxon>Pezizomycotina</taxon>
        <taxon>Eurotiomycetes</taxon>
        <taxon>Eurotiomycetidae</taxon>
        <taxon>Eurotiales</taxon>
        <taxon>Aspergillaceae</taxon>
        <taxon>Aspergillus</taxon>
        <taxon>Aspergillus subgen. Circumdati</taxon>
    </lineage>
</organism>
<comment type="similarity">
    <text evidence="1">Belongs to the Gfo/Idh/MocA family.</text>
</comment>
<dbReference type="PANTHER" id="PTHR22604">
    <property type="entry name" value="OXIDOREDUCTASES"/>
    <property type="match status" value="1"/>
</dbReference>
<dbReference type="Proteomes" id="UP000325579">
    <property type="component" value="Unassembled WGS sequence"/>
</dbReference>
<evidence type="ECO:0000313" key="8">
    <source>
        <dbReference type="EMBL" id="KAE8400261.1"/>
    </source>
</evidence>
<evidence type="ECO:0000313" key="9">
    <source>
        <dbReference type="Proteomes" id="UP000325579"/>
    </source>
</evidence>
<dbReference type="PANTHER" id="PTHR22604:SF115">
    <property type="entry name" value="DIHYDRODIOL DEHYDROGENASE, PUTATIVE (AFU_ORTHOLOGUE AFUA_1G07520)-RELATED"/>
    <property type="match status" value="1"/>
</dbReference>
<gene>
    <name evidence="8" type="ORF">BDV37DRAFT_286763</name>
</gene>
<dbReference type="RefSeq" id="XP_031937580.1">
    <property type="nucleotide sequence ID" value="XM_032087984.1"/>
</dbReference>
<dbReference type="SUPFAM" id="SSF51735">
    <property type="entry name" value="NAD(P)-binding Rossmann-fold domains"/>
    <property type="match status" value="1"/>
</dbReference>
<reference evidence="8 9" key="1">
    <citation type="submission" date="2019-04" db="EMBL/GenBank/DDBJ databases">
        <authorList>
            <consortium name="DOE Joint Genome Institute"/>
            <person name="Mondo S."/>
            <person name="Kjaerbolling I."/>
            <person name="Vesth T."/>
            <person name="Frisvad J.C."/>
            <person name="Nybo J.L."/>
            <person name="Theobald S."/>
            <person name="Kildgaard S."/>
            <person name="Isbrandt T."/>
            <person name="Kuo A."/>
            <person name="Sato A."/>
            <person name="Lyhne E.K."/>
            <person name="Kogle M.E."/>
            <person name="Wiebenga A."/>
            <person name="Kun R.S."/>
            <person name="Lubbers R.J."/>
            <person name="Makela M.R."/>
            <person name="Barry K."/>
            <person name="Chovatia M."/>
            <person name="Clum A."/>
            <person name="Daum C."/>
            <person name="Haridas S."/>
            <person name="He G."/>
            <person name="LaButti K."/>
            <person name="Lipzen A."/>
            <person name="Riley R."/>
            <person name="Salamov A."/>
            <person name="Simmons B.A."/>
            <person name="Magnuson J.K."/>
            <person name="Henrissat B."/>
            <person name="Mortensen U.H."/>
            <person name="Larsen T.O."/>
            <person name="Devries R.P."/>
            <person name="Grigoriev I.V."/>
            <person name="Machida M."/>
            <person name="Baker S.E."/>
            <person name="Andersen M.R."/>
            <person name="Cantor M.N."/>
            <person name="Hua S.X."/>
        </authorList>
    </citation>
    <scope>NUCLEOTIDE SEQUENCE [LARGE SCALE GENOMIC DNA]</scope>
    <source>
        <strain evidence="8 9">CBS 119388</strain>
    </source>
</reference>
<dbReference type="InterPro" id="IPR036291">
    <property type="entry name" value="NAD(P)-bd_dom_sf"/>
</dbReference>
<proteinExistence type="inferred from homology"/>
<dbReference type="GO" id="GO:0047837">
    <property type="term" value="F:D-xylose 1-dehydrogenase (NADP+) activity"/>
    <property type="evidence" value="ECO:0007669"/>
    <property type="project" value="UniProtKB-EC"/>
</dbReference>
<protein>
    <recommendedName>
        <fullName evidence="3">D-xylose 1-dehydrogenase (NADP(+), D-xylono-1,5-lactone-forming)</fullName>
        <ecNumber evidence="3">1.1.1.179</ecNumber>
    </recommendedName>
    <alternativeName>
        <fullName evidence="4">D-xylose-NADP dehydrogenase</fullName>
    </alternativeName>
</protein>
<evidence type="ECO:0000256" key="3">
    <source>
        <dbReference type="ARBA" id="ARBA00038984"/>
    </source>
</evidence>
<dbReference type="EC" id="1.1.1.179" evidence="3"/>
<dbReference type="Pfam" id="PF01408">
    <property type="entry name" value="GFO_IDH_MocA"/>
    <property type="match status" value="1"/>
</dbReference>
<sequence>MDIFPYKKSNISQKTFLIDPVTRERIDIVHLLSGVAFSRSEDVAHEFMTTVRAPSYCQAYGSYSDLVNCPTIDVVYIATPHSHHFQNAMLALEAGKHVLCEKILTVNAAQAKKLFAVAEQKQRFLMEGLWIRFLPVSVEVRGLLQAGAIGTITRVFADNGLGVDPCREFPTGDRMVVKELAGGALLDLGVYSIHWALQALTKEDRRPGVDETTTILMKFAPSTADRPEIQATASSSLRATSNPDDETVAVRIQGNKGEIQISGWPWYPFRLRVIRRRPGIGTPWTISMDKTKLISGDLYGLCFEADEVARCIRQGLLESPEMPWLESLTVMEIMDTVRRENDLKFPEEIETLEYPVALPAKTS</sequence>
<dbReference type="Gene3D" id="3.30.360.10">
    <property type="entry name" value="Dihydrodipicolinate Reductase, domain 2"/>
    <property type="match status" value="1"/>
</dbReference>
<evidence type="ECO:0000259" key="6">
    <source>
        <dbReference type="Pfam" id="PF01408"/>
    </source>
</evidence>
<accession>A0A5N7D1G7</accession>
<keyword evidence="2" id="KW-0560">Oxidoreductase</keyword>
<dbReference type="AlphaFoldDB" id="A0A5N7D1G7"/>
<dbReference type="Pfam" id="PF22725">
    <property type="entry name" value="GFO_IDH_MocA_C3"/>
    <property type="match status" value="1"/>
</dbReference>
<feature type="domain" description="Gfo/Idh/MocA-like oxidoreductase N-terminal" evidence="6">
    <location>
        <begin position="38"/>
        <end position="128"/>
    </location>
</feature>
<dbReference type="GO" id="GO:0000166">
    <property type="term" value="F:nucleotide binding"/>
    <property type="evidence" value="ECO:0007669"/>
    <property type="project" value="InterPro"/>
</dbReference>
<name>A0A5N7D1G7_9EURO</name>
<dbReference type="OrthoDB" id="2129491at2759"/>
<dbReference type="InterPro" id="IPR055170">
    <property type="entry name" value="GFO_IDH_MocA-like_dom"/>
</dbReference>
<comment type="catalytic activity">
    <reaction evidence="5">
        <text>D-xylose + NADP(+) = D-xylono-1,5-lactone + NADPH + H(+)</text>
        <dbReference type="Rhea" id="RHEA:22000"/>
        <dbReference type="ChEBI" id="CHEBI:15378"/>
        <dbReference type="ChEBI" id="CHEBI:15867"/>
        <dbReference type="ChEBI" id="CHEBI:53455"/>
        <dbReference type="ChEBI" id="CHEBI:57783"/>
        <dbReference type="ChEBI" id="CHEBI:58349"/>
        <dbReference type="EC" id="1.1.1.179"/>
    </reaction>
</comment>
<dbReference type="InterPro" id="IPR050984">
    <property type="entry name" value="Gfo/Idh/MocA_domain"/>
</dbReference>
<evidence type="ECO:0000256" key="1">
    <source>
        <dbReference type="ARBA" id="ARBA00010928"/>
    </source>
</evidence>
<evidence type="ECO:0000256" key="2">
    <source>
        <dbReference type="ARBA" id="ARBA00023002"/>
    </source>
</evidence>
<evidence type="ECO:0000259" key="7">
    <source>
        <dbReference type="Pfam" id="PF22725"/>
    </source>
</evidence>
<dbReference type="Gene3D" id="3.40.50.720">
    <property type="entry name" value="NAD(P)-binding Rossmann-like Domain"/>
    <property type="match status" value="1"/>
</dbReference>
<dbReference type="GeneID" id="43672675"/>
<dbReference type="EMBL" id="ML736818">
    <property type="protein sequence ID" value="KAE8400261.1"/>
    <property type="molecule type" value="Genomic_DNA"/>
</dbReference>